<name>A0A059G2F5_9PROT</name>
<evidence type="ECO:0000313" key="3">
    <source>
        <dbReference type="Proteomes" id="UP000024942"/>
    </source>
</evidence>
<dbReference type="EMBL" id="ARYL01000040">
    <property type="protein sequence ID" value="KDA00981.1"/>
    <property type="molecule type" value="Genomic_DNA"/>
</dbReference>
<feature type="chain" id="PRO_5001573561" description="Alginate export domain-containing protein" evidence="1">
    <location>
        <begin position="28"/>
        <end position="399"/>
    </location>
</feature>
<feature type="signal peptide" evidence="1">
    <location>
        <begin position="1"/>
        <end position="27"/>
    </location>
</feature>
<accession>A0A059G2F5</accession>
<dbReference type="STRING" id="1280953.HOC_17786"/>
<reference evidence="2 3" key="1">
    <citation type="journal article" date="2014" name="Antonie Van Leeuwenhoek">
        <title>Hyphomonas beringensis sp. nov. and Hyphomonas chukchiensis sp. nov., isolated from surface seawater of the Bering Sea and Chukchi Sea.</title>
        <authorList>
            <person name="Li C."/>
            <person name="Lai Q."/>
            <person name="Li G."/>
            <person name="Dong C."/>
            <person name="Wang J."/>
            <person name="Liao Y."/>
            <person name="Shao Z."/>
        </authorList>
    </citation>
    <scope>NUCLEOTIDE SEQUENCE [LARGE SCALE GENOMIC DNA]</scope>
    <source>
        <strain evidence="2 3">SCH89</strain>
    </source>
</reference>
<dbReference type="Proteomes" id="UP000024942">
    <property type="component" value="Unassembled WGS sequence"/>
</dbReference>
<dbReference type="AlphaFoldDB" id="A0A059G2F5"/>
<dbReference type="eggNOG" id="ENOG502Z7YP">
    <property type="taxonomic scope" value="Bacteria"/>
</dbReference>
<proteinExistence type="predicted"/>
<comment type="caution">
    <text evidence="2">The sequence shown here is derived from an EMBL/GenBank/DDBJ whole genome shotgun (WGS) entry which is preliminary data.</text>
</comment>
<dbReference type="OrthoDB" id="9767539at2"/>
<organism evidence="2 3">
    <name type="scientific">Hyphomonas oceanitis SCH89</name>
    <dbReference type="NCBI Taxonomy" id="1280953"/>
    <lineage>
        <taxon>Bacteria</taxon>
        <taxon>Pseudomonadati</taxon>
        <taxon>Pseudomonadota</taxon>
        <taxon>Alphaproteobacteria</taxon>
        <taxon>Hyphomonadales</taxon>
        <taxon>Hyphomonadaceae</taxon>
        <taxon>Hyphomonas</taxon>
    </lineage>
</organism>
<dbReference type="PATRIC" id="fig|1280953.3.peg.3560"/>
<gene>
    <name evidence="2" type="ORF">HOC_17786</name>
</gene>
<keyword evidence="3" id="KW-1185">Reference proteome</keyword>
<keyword evidence="1" id="KW-0732">Signal</keyword>
<protein>
    <recommendedName>
        <fullName evidence="4">Alginate export domain-containing protein</fullName>
    </recommendedName>
</protein>
<sequence>MSRLRTALMVGAAISSVCVFGAAPAQAGEGSPILDIRLRAEQVDQSGFDDTTALTVRGRFGYDYKASDAWSFLGEVEGVVHLSDDFSDTVENVPGKAIVADPEALEINRLQVSWKDKATSVTLGRQRIIFDDARFVGNVGFRQNEQTFDALRLGHVVSESVSVDYVYIDKVRRVFGDDSPVGEWDSASHIVRLSAKTSLGDVTAYGLLLDFDNAPAASGQTWGASWTRSWDTDLGKLTLDGDAAIQSEWNGAGPTADLGYQAASVSLTQKGLTGALGVEILDGAGGRGFTTPLATLHAFQGWADVFLNTPATGVRDVSATLKGKAPSFIADAKPVSWVVGYHDFASDNGANDLGSEIDALARLPVNANFSLEGKVAVFNGEPGGPADRTKFWLALEASF</sequence>
<dbReference type="RefSeq" id="WP_156950532.1">
    <property type="nucleotide sequence ID" value="NZ_ARYL01000040.1"/>
</dbReference>
<evidence type="ECO:0000313" key="2">
    <source>
        <dbReference type="EMBL" id="KDA00981.1"/>
    </source>
</evidence>
<evidence type="ECO:0000256" key="1">
    <source>
        <dbReference type="SAM" id="SignalP"/>
    </source>
</evidence>
<evidence type="ECO:0008006" key="4">
    <source>
        <dbReference type="Google" id="ProtNLM"/>
    </source>
</evidence>